<reference evidence="1 2" key="1">
    <citation type="submission" date="2018-08" db="EMBL/GenBank/DDBJ databases">
        <title>Genome and evolution of the arbuscular mycorrhizal fungus Diversispora epigaea (formerly Glomus versiforme) and its bacterial endosymbionts.</title>
        <authorList>
            <person name="Sun X."/>
            <person name="Fei Z."/>
            <person name="Harrison M."/>
        </authorList>
    </citation>
    <scope>NUCLEOTIDE SEQUENCE [LARGE SCALE GENOMIC DNA]</scope>
    <source>
        <strain evidence="1 2">IT104</strain>
    </source>
</reference>
<sequence>MPCYADTIVKIKYVRQREKEDTNLLVVWVLGMYSVEREDHDIEMILFVSLNTDDIDHDSQAVFEKDKFYSVGEKIVPGFYCENKRAKMTVSTSMMSDLCVFRPSIGFRLMAKFAKIYKDVRFMHISAINRIPIFVHSTSVTILNKVVESNKCPLKVSLVGVPQDMPNEINDETVINTLVTDYSGQEHNFIMRVIFSSHNLRLMHLKDIIHPQELLIFVVRQMEIIDNEFYVYVKDVNFVNTRFVARKRFFDSSLFQDSLVPKNSVRTKLLAAHRNIIENFRERLEDEIPVNSSGPVNESGSGLTDCFLLEKRSHVDNFDDFTSDNLADFGHTDYESFTKEGYESANYNQEKIEGLVVSGENKRKNLRSKGKERVKRSSSDLVNESGSGLIDCFLPEKCSHVDNFDDFTSENLTDLGHIEGA</sequence>
<comment type="caution">
    <text evidence="1">The sequence shown here is derived from an EMBL/GenBank/DDBJ whole genome shotgun (WGS) entry which is preliminary data.</text>
</comment>
<organism evidence="1 2">
    <name type="scientific">Diversispora epigaea</name>
    <dbReference type="NCBI Taxonomy" id="1348612"/>
    <lineage>
        <taxon>Eukaryota</taxon>
        <taxon>Fungi</taxon>
        <taxon>Fungi incertae sedis</taxon>
        <taxon>Mucoromycota</taxon>
        <taxon>Glomeromycotina</taxon>
        <taxon>Glomeromycetes</taxon>
        <taxon>Diversisporales</taxon>
        <taxon>Diversisporaceae</taxon>
        <taxon>Diversispora</taxon>
    </lineage>
</organism>
<protein>
    <submittedName>
        <fullName evidence="1">Uncharacterized protein</fullName>
    </submittedName>
</protein>
<dbReference type="Proteomes" id="UP000266861">
    <property type="component" value="Unassembled WGS sequence"/>
</dbReference>
<dbReference type="OrthoDB" id="2437505at2759"/>
<dbReference type="EMBL" id="PQFF01000062">
    <property type="protein sequence ID" value="RHZ85500.1"/>
    <property type="molecule type" value="Genomic_DNA"/>
</dbReference>
<evidence type="ECO:0000313" key="2">
    <source>
        <dbReference type="Proteomes" id="UP000266861"/>
    </source>
</evidence>
<keyword evidence="2" id="KW-1185">Reference proteome</keyword>
<evidence type="ECO:0000313" key="1">
    <source>
        <dbReference type="EMBL" id="RHZ85500.1"/>
    </source>
</evidence>
<gene>
    <name evidence="1" type="ORF">Glove_65g116</name>
</gene>
<proteinExistence type="predicted"/>
<dbReference type="AlphaFoldDB" id="A0A397JLW3"/>
<name>A0A397JLW3_9GLOM</name>
<accession>A0A397JLW3</accession>